<sequence length="153" mass="18703">MVRERRTARKSSARKSTTVLPDSPYVIRMKYNEDIRHYVYRLNLCIENFHYNVLEGQSDYLTPERRSQILLHTLCVRGPYFQLKKKYADLYIEGQPNDKYYYNGRWILTMEYLERAMMEAKREYDYNLDDDEEHHENEARESQGENDGWIFFF</sequence>
<dbReference type="Proteomes" id="UP000596660">
    <property type="component" value="Unplaced"/>
</dbReference>
<dbReference type="EnsemblPlants" id="AUR62033893-RA">
    <property type="protein sequence ID" value="AUR62033893-RA:cds"/>
    <property type="gene ID" value="AUR62033893"/>
</dbReference>
<organism evidence="1 2">
    <name type="scientific">Chenopodium quinoa</name>
    <name type="common">Quinoa</name>
    <dbReference type="NCBI Taxonomy" id="63459"/>
    <lineage>
        <taxon>Eukaryota</taxon>
        <taxon>Viridiplantae</taxon>
        <taxon>Streptophyta</taxon>
        <taxon>Embryophyta</taxon>
        <taxon>Tracheophyta</taxon>
        <taxon>Spermatophyta</taxon>
        <taxon>Magnoliopsida</taxon>
        <taxon>eudicotyledons</taxon>
        <taxon>Gunneridae</taxon>
        <taxon>Pentapetalae</taxon>
        <taxon>Caryophyllales</taxon>
        <taxon>Chenopodiaceae</taxon>
        <taxon>Chenopodioideae</taxon>
        <taxon>Atripliceae</taxon>
        <taxon>Chenopodium</taxon>
    </lineage>
</organism>
<reference evidence="1" key="2">
    <citation type="submission" date="2021-03" db="UniProtKB">
        <authorList>
            <consortium name="EnsemblPlants"/>
        </authorList>
    </citation>
    <scope>IDENTIFICATION</scope>
</reference>
<evidence type="ECO:0000313" key="1">
    <source>
        <dbReference type="EnsemblPlants" id="AUR62033893-RA:cds"/>
    </source>
</evidence>
<evidence type="ECO:0000313" key="2">
    <source>
        <dbReference type="Proteomes" id="UP000596660"/>
    </source>
</evidence>
<keyword evidence="2" id="KW-1185">Reference proteome</keyword>
<dbReference type="AlphaFoldDB" id="A0A803MRJ2"/>
<accession>A0A803MRJ2</accession>
<dbReference type="Gramene" id="AUR62033893-RA">
    <property type="protein sequence ID" value="AUR62033893-RA:cds"/>
    <property type="gene ID" value="AUR62033893"/>
</dbReference>
<reference evidence="1" key="1">
    <citation type="journal article" date="2017" name="Nature">
        <title>The genome of Chenopodium quinoa.</title>
        <authorList>
            <person name="Jarvis D.E."/>
            <person name="Ho Y.S."/>
            <person name="Lightfoot D.J."/>
            <person name="Schmoeckel S.M."/>
            <person name="Li B."/>
            <person name="Borm T.J.A."/>
            <person name="Ohyanagi H."/>
            <person name="Mineta K."/>
            <person name="Michell C.T."/>
            <person name="Saber N."/>
            <person name="Kharbatia N.M."/>
            <person name="Rupper R.R."/>
            <person name="Sharp A.R."/>
            <person name="Dally N."/>
            <person name="Boughton B.A."/>
            <person name="Woo Y.H."/>
            <person name="Gao G."/>
            <person name="Schijlen E.G.W.M."/>
            <person name="Guo X."/>
            <person name="Momin A.A."/>
            <person name="Negrao S."/>
            <person name="Al-Babili S."/>
            <person name="Gehring C."/>
            <person name="Roessner U."/>
            <person name="Jung C."/>
            <person name="Murphy K."/>
            <person name="Arold S.T."/>
            <person name="Gojobori T."/>
            <person name="van der Linden C.G."/>
            <person name="van Loo E.N."/>
            <person name="Jellen E.N."/>
            <person name="Maughan P.J."/>
            <person name="Tester M."/>
        </authorList>
    </citation>
    <scope>NUCLEOTIDE SEQUENCE [LARGE SCALE GENOMIC DNA]</scope>
    <source>
        <strain evidence="1">cv. PI 614886</strain>
    </source>
</reference>
<protein>
    <submittedName>
        <fullName evidence="1">Uncharacterized protein</fullName>
    </submittedName>
</protein>
<proteinExistence type="predicted"/>
<name>A0A803MRJ2_CHEQI</name>